<reference evidence="3" key="2">
    <citation type="journal article" date="2017" name="Nat. Plants">
        <title>The Aegilops tauschii genome reveals multiple impacts of transposons.</title>
        <authorList>
            <person name="Zhao G."/>
            <person name="Zou C."/>
            <person name="Li K."/>
            <person name="Wang K."/>
            <person name="Li T."/>
            <person name="Gao L."/>
            <person name="Zhang X."/>
            <person name="Wang H."/>
            <person name="Yang Z."/>
            <person name="Liu X."/>
            <person name="Jiang W."/>
            <person name="Mao L."/>
            <person name="Kong X."/>
            <person name="Jiao Y."/>
            <person name="Jia J."/>
        </authorList>
    </citation>
    <scope>NUCLEOTIDE SEQUENCE [LARGE SCALE GENOMIC DNA]</scope>
    <source>
        <strain evidence="3">cv. AL8/78</strain>
    </source>
</reference>
<reference evidence="3" key="1">
    <citation type="journal article" date="2014" name="Science">
        <title>Ancient hybridizations among the ancestral genomes of bread wheat.</title>
        <authorList>
            <consortium name="International Wheat Genome Sequencing Consortium,"/>
            <person name="Marcussen T."/>
            <person name="Sandve S.R."/>
            <person name="Heier L."/>
            <person name="Spannagl M."/>
            <person name="Pfeifer M."/>
            <person name="Jakobsen K.S."/>
            <person name="Wulff B.B."/>
            <person name="Steuernagel B."/>
            <person name="Mayer K.F."/>
            <person name="Olsen O.A."/>
        </authorList>
    </citation>
    <scope>NUCLEOTIDE SEQUENCE [LARGE SCALE GENOMIC DNA]</scope>
    <source>
        <strain evidence="3">cv. AL8/78</strain>
    </source>
</reference>
<protein>
    <recommendedName>
        <fullName evidence="1">RNase H type-1 domain-containing protein</fullName>
    </recommendedName>
</protein>
<accession>A0A452ZH43</accession>
<reference evidence="2" key="3">
    <citation type="journal article" date="2017" name="Nature">
        <title>Genome sequence of the progenitor of the wheat D genome Aegilops tauschii.</title>
        <authorList>
            <person name="Luo M.C."/>
            <person name="Gu Y.Q."/>
            <person name="Puiu D."/>
            <person name="Wang H."/>
            <person name="Twardziok S.O."/>
            <person name="Deal K.R."/>
            <person name="Huo N."/>
            <person name="Zhu T."/>
            <person name="Wang L."/>
            <person name="Wang Y."/>
            <person name="McGuire P.E."/>
            <person name="Liu S."/>
            <person name="Long H."/>
            <person name="Ramasamy R.K."/>
            <person name="Rodriguez J.C."/>
            <person name="Van S.L."/>
            <person name="Yuan L."/>
            <person name="Wang Z."/>
            <person name="Xia Z."/>
            <person name="Xiao L."/>
            <person name="Anderson O.D."/>
            <person name="Ouyang S."/>
            <person name="Liang Y."/>
            <person name="Zimin A.V."/>
            <person name="Pertea G."/>
            <person name="Qi P."/>
            <person name="Bennetzen J.L."/>
            <person name="Dai X."/>
            <person name="Dawson M.W."/>
            <person name="Muller H.G."/>
            <person name="Kugler K."/>
            <person name="Rivarola-Duarte L."/>
            <person name="Spannagl M."/>
            <person name="Mayer K.F.X."/>
            <person name="Lu F.H."/>
            <person name="Bevan M.W."/>
            <person name="Leroy P."/>
            <person name="Li P."/>
            <person name="You F.M."/>
            <person name="Sun Q."/>
            <person name="Liu Z."/>
            <person name="Lyons E."/>
            <person name="Wicker T."/>
            <person name="Salzberg S.L."/>
            <person name="Devos K.M."/>
            <person name="Dvorak J."/>
        </authorList>
    </citation>
    <scope>NUCLEOTIDE SEQUENCE [LARGE SCALE GENOMIC DNA]</scope>
    <source>
        <strain evidence="2">cv. AL8/78</strain>
    </source>
</reference>
<dbReference type="InterPro" id="IPR012337">
    <property type="entry name" value="RNaseH-like_sf"/>
</dbReference>
<reference evidence="2" key="5">
    <citation type="journal article" date="2021" name="G3 (Bethesda)">
        <title>Aegilops tauschii genome assembly Aet v5.0 features greater sequence contiguity and improved annotation.</title>
        <authorList>
            <person name="Wang L."/>
            <person name="Zhu T."/>
            <person name="Rodriguez J.C."/>
            <person name="Deal K.R."/>
            <person name="Dubcovsky J."/>
            <person name="McGuire P.E."/>
            <person name="Lux T."/>
            <person name="Spannagl M."/>
            <person name="Mayer K.F.X."/>
            <person name="Baldrich P."/>
            <person name="Meyers B.C."/>
            <person name="Huo N."/>
            <person name="Gu Y.Q."/>
            <person name="Zhou H."/>
            <person name="Devos K.M."/>
            <person name="Bennetzen J.L."/>
            <person name="Unver T."/>
            <person name="Budak H."/>
            <person name="Gulick P.J."/>
            <person name="Galiba G."/>
            <person name="Kalapos B."/>
            <person name="Nelson D.R."/>
            <person name="Li P."/>
            <person name="You F.M."/>
            <person name="Luo M.C."/>
            <person name="Dvorak J."/>
        </authorList>
    </citation>
    <scope>NUCLEOTIDE SEQUENCE [LARGE SCALE GENOMIC DNA]</scope>
    <source>
        <strain evidence="2">cv. AL8/78</strain>
    </source>
</reference>
<dbReference type="InterPro" id="IPR053151">
    <property type="entry name" value="RNase_H-like"/>
</dbReference>
<proteinExistence type="predicted"/>
<dbReference type="AlphaFoldDB" id="A0A452ZH43"/>
<evidence type="ECO:0000313" key="2">
    <source>
        <dbReference type="EnsemblPlants" id="AET1Gv20771300.1"/>
    </source>
</evidence>
<organism evidence="2 3">
    <name type="scientific">Aegilops tauschii subsp. strangulata</name>
    <name type="common">Goatgrass</name>
    <dbReference type="NCBI Taxonomy" id="200361"/>
    <lineage>
        <taxon>Eukaryota</taxon>
        <taxon>Viridiplantae</taxon>
        <taxon>Streptophyta</taxon>
        <taxon>Embryophyta</taxon>
        <taxon>Tracheophyta</taxon>
        <taxon>Spermatophyta</taxon>
        <taxon>Magnoliopsida</taxon>
        <taxon>Liliopsida</taxon>
        <taxon>Poales</taxon>
        <taxon>Poaceae</taxon>
        <taxon>BOP clade</taxon>
        <taxon>Pooideae</taxon>
        <taxon>Triticodae</taxon>
        <taxon>Triticeae</taxon>
        <taxon>Triticinae</taxon>
        <taxon>Aegilops</taxon>
    </lineage>
</organism>
<dbReference type="EnsemblPlants" id="AET1Gv20771300.1">
    <property type="protein sequence ID" value="AET1Gv20771300.1"/>
    <property type="gene ID" value="AET1Gv20771300"/>
</dbReference>
<dbReference type="InterPro" id="IPR002156">
    <property type="entry name" value="RNaseH_domain"/>
</dbReference>
<evidence type="ECO:0000259" key="1">
    <source>
        <dbReference type="Pfam" id="PF13456"/>
    </source>
</evidence>
<feature type="domain" description="RNase H type-1" evidence="1">
    <location>
        <begin position="3"/>
        <end position="113"/>
    </location>
</feature>
<dbReference type="InterPro" id="IPR044730">
    <property type="entry name" value="RNase_H-like_dom_plant"/>
</dbReference>
<reference evidence="2" key="4">
    <citation type="submission" date="2019-03" db="UniProtKB">
        <authorList>
            <consortium name="EnsemblPlants"/>
        </authorList>
    </citation>
    <scope>IDENTIFICATION</scope>
</reference>
<dbReference type="Proteomes" id="UP000015105">
    <property type="component" value="Chromosome 1D"/>
</dbReference>
<dbReference type="Pfam" id="PF13456">
    <property type="entry name" value="RVT_3"/>
    <property type="match status" value="1"/>
</dbReference>
<name>A0A452ZH43_AEGTS</name>
<dbReference type="Gramene" id="AET1Gv20771300.1">
    <property type="protein sequence ID" value="AET1Gv20771300.1"/>
    <property type="gene ID" value="AET1Gv20771300"/>
</dbReference>
<dbReference type="STRING" id="200361.A0A452ZH43"/>
<dbReference type="InterPro" id="IPR036397">
    <property type="entry name" value="RNaseH_sf"/>
</dbReference>
<dbReference type="GO" id="GO:0004523">
    <property type="term" value="F:RNA-DNA hybrid ribonuclease activity"/>
    <property type="evidence" value="ECO:0007669"/>
    <property type="project" value="InterPro"/>
</dbReference>
<sequence>GERAGTAVVARDHEGKFLSGSFSTYTGHTDPYVCEALGCRDALLLAKEKGWERIQLVTACKNVADDWNARRDRSSCGPVFLEMASYLSSFQGFEVRHCGREANKTAHLLAKHCLSTRVLNVTYDVIPDFLSAAVHLDYVRSMNE</sequence>
<keyword evidence="3" id="KW-1185">Reference proteome</keyword>
<dbReference type="PANTHER" id="PTHR47723">
    <property type="entry name" value="OS05G0353850 PROTEIN"/>
    <property type="match status" value="1"/>
</dbReference>
<dbReference type="SUPFAM" id="SSF53098">
    <property type="entry name" value="Ribonuclease H-like"/>
    <property type="match status" value="1"/>
</dbReference>
<dbReference type="CDD" id="cd06222">
    <property type="entry name" value="RNase_H_like"/>
    <property type="match status" value="1"/>
</dbReference>
<dbReference type="GO" id="GO:0003676">
    <property type="term" value="F:nucleic acid binding"/>
    <property type="evidence" value="ECO:0007669"/>
    <property type="project" value="InterPro"/>
</dbReference>
<dbReference type="PANTHER" id="PTHR47723:SF19">
    <property type="entry name" value="POLYNUCLEOTIDYL TRANSFERASE, RIBONUCLEASE H-LIKE SUPERFAMILY PROTEIN"/>
    <property type="match status" value="1"/>
</dbReference>
<evidence type="ECO:0000313" key="3">
    <source>
        <dbReference type="Proteomes" id="UP000015105"/>
    </source>
</evidence>
<dbReference type="Gene3D" id="3.30.420.10">
    <property type="entry name" value="Ribonuclease H-like superfamily/Ribonuclease H"/>
    <property type="match status" value="1"/>
</dbReference>